<dbReference type="EMBL" id="PXOT01000015">
    <property type="protein sequence ID" value="PSG93407.1"/>
    <property type="molecule type" value="Genomic_DNA"/>
</dbReference>
<dbReference type="InterPro" id="IPR026341">
    <property type="entry name" value="T9SS_type_B"/>
</dbReference>
<evidence type="ECO:0000313" key="4">
    <source>
        <dbReference type="Proteomes" id="UP000238430"/>
    </source>
</evidence>
<proteinExistence type="predicted"/>
<dbReference type="PROSITE" id="PS50093">
    <property type="entry name" value="PKD"/>
    <property type="match status" value="1"/>
</dbReference>
<keyword evidence="1" id="KW-0732">Signal</keyword>
<name>A0A2T1NKH1_9FLAO</name>
<feature type="domain" description="PKD" evidence="2">
    <location>
        <begin position="393"/>
        <end position="447"/>
    </location>
</feature>
<dbReference type="InterPro" id="IPR000601">
    <property type="entry name" value="PKD_dom"/>
</dbReference>
<reference evidence="3 4" key="1">
    <citation type="submission" date="2018-03" db="EMBL/GenBank/DDBJ databases">
        <title>Mesoflavibacter sp. HG37 and Mesoflavibacter sp. HG96 sp.nov., two marine bacteria isolated from seawater of Western Pacific Ocean.</title>
        <authorList>
            <person name="Cheng H."/>
            <person name="Wu Y.-H."/>
            <person name="Guo L.-L."/>
            <person name="Xu X.-W."/>
        </authorList>
    </citation>
    <scope>NUCLEOTIDE SEQUENCE [LARGE SCALE GENOMIC DNA]</scope>
    <source>
        <strain evidence="3 4">KCTC 42117</strain>
    </source>
</reference>
<dbReference type="InterPro" id="IPR035986">
    <property type="entry name" value="PKD_dom_sf"/>
</dbReference>
<feature type="signal peptide" evidence="1">
    <location>
        <begin position="1"/>
        <end position="22"/>
    </location>
</feature>
<dbReference type="AlphaFoldDB" id="A0A2T1NKH1"/>
<dbReference type="Pfam" id="PF18911">
    <property type="entry name" value="PKD_4"/>
    <property type="match status" value="1"/>
</dbReference>
<dbReference type="NCBIfam" id="TIGR04131">
    <property type="entry name" value="Bac_Flav_CTERM"/>
    <property type="match status" value="1"/>
</dbReference>
<dbReference type="CDD" id="cd00146">
    <property type="entry name" value="PKD"/>
    <property type="match status" value="1"/>
</dbReference>
<dbReference type="OrthoDB" id="9765926at2"/>
<evidence type="ECO:0000313" key="3">
    <source>
        <dbReference type="EMBL" id="PSG93407.1"/>
    </source>
</evidence>
<gene>
    <name evidence="3" type="ORF">C7H61_02530</name>
</gene>
<keyword evidence="4" id="KW-1185">Reference proteome</keyword>
<dbReference type="RefSeq" id="WP_106676832.1">
    <property type="nucleotide sequence ID" value="NZ_JACHWV010000001.1"/>
</dbReference>
<dbReference type="InterPro" id="IPR011044">
    <property type="entry name" value="Quino_amine_DH_bsu"/>
</dbReference>
<sequence>MKNLLFLLNLLFTLVLFGQNQANNWYFGQNAGINFSNGIPVALDDGVLNTPEGCSTISDSNGNLLFYTDGIDVWNKNHQLMPNGTGLLGSISSTQSGIIIPHPGNINLYYVFSLPETGGENGLRYSLVDMSLDSGLGDVVTSEKNVLLYESTSEKISAIKHTNENDIWVVSHASDSNKFVSYLVTNNGIQMSPVETQIGHTPIDIYDNVGAMKISPDGTKLAVAYSSEVLDLFEFNATTGKPSNNIQITDFDQGLPLSYIYGVEFSSNSKYLYVSETQDGIIQFDTSNFNYNDIINSRYDLTTNGESFGDFPHSALQLGPDKKIYVAHFEYDYLGVINNPNAYGDQADYQYDGVYLTTGVSKAGLPPFIQSFFDSYIKFEGNCFGEFTEFEVSGNEIFDSVLWDFGDGTFSNQETVNHLYDAPGEYQVAITLVDGFNVIEQNQTITIYDVPVITSSSDIILCSDSFDDPLDFNFQNQSILNIESNGQFMTSYHNSFVEAELNLNPIELPFQSENIETTIYVRVFNKNNPDCFTVSQFQIIYLETPDFEFNENWYLCKNEEVTVSVPYGFDSILWSTGEVSNTITLNETGEYWVEVSNYYNDITCTEIKYFNVSNSDVAEITNITVDDWTSNSNSIIVEAEGIGNYEYSIDGIFFQDSNVFNDVKYGDYTVYVRDKNNCGVVSEDVFLIYYPSFFTPNNDGINDAWKIKSIASESSYTIDIFDRYGKFIKQLNPDDNSWDGTFNGLNLRSDDYWFILTRYDGRTYAGHFALKR</sequence>
<dbReference type="InterPro" id="IPR013783">
    <property type="entry name" value="Ig-like_fold"/>
</dbReference>
<dbReference type="InterPro" id="IPR015943">
    <property type="entry name" value="WD40/YVTN_repeat-like_dom_sf"/>
</dbReference>
<dbReference type="SUPFAM" id="SSF49299">
    <property type="entry name" value="PKD domain"/>
    <property type="match status" value="1"/>
</dbReference>
<dbReference type="Pfam" id="PF13585">
    <property type="entry name" value="CHU_C"/>
    <property type="match status" value="1"/>
</dbReference>
<dbReference type="Gene3D" id="2.60.40.10">
    <property type="entry name" value="Immunoglobulins"/>
    <property type="match status" value="1"/>
</dbReference>
<dbReference type="Gene3D" id="2.130.10.10">
    <property type="entry name" value="YVTN repeat-like/Quinoprotein amine dehydrogenase"/>
    <property type="match status" value="1"/>
</dbReference>
<dbReference type="Proteomes" id="UP000238430">
    <property type="component" value="Unassembled WGS sequence"/>
</dbReference>
<feature type="chain" id="PRO_5015765521" description="PKD domain-containing protein" evidence="1">
    <location>
        <begin position="23"/>
        <end position="772"/>
    </location>
</feature>
<protein>
    <recommendedName>
        <fullName evidence="2">PKD domain-containing protein</fullName>
    </recommendedName>
</protein>
<accession>A0A2T1NKH1</accession>
<evidence type="ECO:0000256" key="1">
    <source>
        <dbReference type="SAM" id="SignalP"/>
    </source>
</evidence>
<organism evidence="3 4">
    <name type="scientific">Mesoflavibacter zeaxanthinifaciens subsp. sabulilitoris</name>
    <dbReference type="NCBI Taxonomy" id="1520893"/>
    <lineage>
        <taxon>Bacteria</taxon>
        <taxon>Pseudomonadati</taxon>
        <taxon>Bacteroidota</taxon>
        <taxon>Flavobacteriia</taxon>
        <taxon>Flavobacteriales</taxon>
        <taxon>Flavobacteriaceae</taxon>
        <taxon>Mesoflavibacter</taxon>
    </lineage>
</organism>
<dbReference type="SUPFAM" id="SSF50969">
    <property type="entry name" value="YVTN repeat-like/Quinoprotein amine dehydrogenase"/>
    <property type="match status" value="1"/>
</dbReference>
<comment type="caution">
    <text evidence="3">The sequence shown here is derived from an EMBL/GenBank/DDBJ whole genome shotgun (WGS) entry which is preliminary data.</text>
</comment>
<evidence type="ECO:0000259" key="2">
    <source>
        <dbReference type="PROSITE" id="PS50093"/>
    </source>
</evidence>